<evidence type="ECO:0000313" key="1">
    <source>
        <dbReference type="EMBL" id="GGA90276.1"/>
    </source>
</evidence>
<dbReference type="AlphaFoldDB" id="A0A8J2XRT4"/>
<organism evidence="1 2">
    <name type="scientific">Neiella marina</name>
    <dbReference type="NCBI Taxonomy" id="508461"/>
    <lineage>
        <taxon>Bacteria</taxon>
        <taxon>Pseudomonadati</taxon>
        <taxon>Pseudomonadota</taxon>
        <taxon>Gammaproteobacteria</taxon>
        <taxon>Alteromonadales</taxon>
        <taxon>Echinimonadaceae</taxon>
        <taxon>Neiella</taxon>
    </lineage>
</organism>
<comment type="caution">
    <text evidence="1">The sequence shown here is derived from an EMBL/GenBank/DDBJ whole genome shotgun (WGS) entry which is preliminary data.</text>
</comment>
<protein>
    <recommendedName>
        <fullName evidence="3">WbqC-like protein family protein</fullName>
    </recommendedName>
</protein>
<sequence>MKLGIMQPYVFPYIGYFQLIKAVDQFVIHDDVQWIKGGWINRNRILVQGKPHFITLPVKKDSTLLPINERQLSADTEQQRAKILRQIKGAYGKSPYFKQAMDVVVDSLTTPDINMARFAVHTLQTCCDYLGITTNIVCSSQLTKNNALQGQSRVIELNRVMAANHYINPIGGTDLYNRDDFANAGIKLSFLQSKNITYQQLGGHEFVPFLSIIDVMMHNSVDDICGFLAEFDLV</sequence>
<gene>
    <name evidence="1" type="ORF">GCM10011369_35530</name>
</gene>
<accession>A0A8J2XRT4</accession>
<dbReference type="InterPro" id="IPR014985">
    <property type="entry name" value="WbqC"/>
</dbReference>
<dbReference type="Proteomes" id="UP000619743">
    <property type="component" value="Unassembled WGS sequence"/>
</dbReference>
<evidence type="ECO:0008006" key="3">
    <source>
        <dbReference type="Google" id="ProtNLM"/>
    </source>
</evidence>
<name>A0A8J2XRT4_9GAMM</name>
<dbReference type="OrthoDB" id="3611744at2"/>
<dbReference type="EMBL" id="BMDX01000031">
    <property type="protein sequence ID" value="GGA90276.1"/>
    <property type="molecule type" value="Genomic_DNA"/>
</dbReference>
<proteinExistence type="predicted"/>
<keyword evidence="2" id="KW-1185">Reference proteome</keyword>
<evidence type="ECO:0000313" key="2">
    <source>
        <dbReference type="Proteomes" id="UP000619743"/>
    </source>
</evidence>
<dbReference type="Pfam" id="PF08889">
    <property type="entry name" value="WbqC"/>
    <property type="match status" value="1"/>
</dbReference>
<reference evidence="2" key="1">
    <citation type="journal article" date="2019" name="Int. J. Syst. Evol. Microbiol.">
        <title>The Global Catalogue of Microorganisms (GCM) 10K type strain sequencing project: providing services to taxonomists for standard genome sequencing and annotation.</title>
        <authorList>
            <consortium name="The Broad Institute Genomics Platform"/>
            <consortium name="The Broad Institute Genome Sequencing Center for Infectious Disease"/>
            <person name="Wu L."/>
            <person name="Ma J."/>
        </authorList>
    </citation>
    <scope>NUCLEOTIDE SEQUENCE [LARGE SCALE GENOMIC DNA]</scope>
    <source>
        <strain evidence="2">CGMCC 1.10130</strain>
    </source>
</reference>
<dbReference type="RefSeq" id="WP_158100666.1">
    <property type="nucleotide sequence ID" value="NZ_BMDX01000031.1"/>
</dbReference>